<dbReference type="EMBL" id="FLUQ01000004">
    <property type="protein sequence ID" value="SBW08459.1"/>
    <property type="molecule type" value="Genomic_DNA"/>
</dbReference>
<dbReference type="InterPro" id="IPR016155">
    <property type="entry name" value="Mopterin_synth/thiamin_S_b"/>
</dbReference>
<dbReference type="SUPFAM" id="SSF54285">
    <property type="entry name" value="MoaD/ThiS"/>
    <property type="match status" value="1"/>
</dbReference>
<organism evidence="2">
    <name type="scientific">uncultured delta proteobacterium</name>
    <dbReference type="NCBI Taxonomy" id="34034"/>
    <lineage>
        <taxon>Bacteria</taxon>
        <taxon>Deltaproteobacteria</taxon>
        <taxon>environmental samples</taxon>
    </lineage>
</organism>
<dbReference type="Gene3D" id="3.10.20.30">
    <property type="match status" value="1"/>
</dbReference>
<feature type="domain" description="Ubiquitin Mut7-C" evidence="1">
    <location>
        <begin position="5"/>
        <end position="75"/>
    </location>
</feature>
<proteinExistence type="predicted"/>
<sequence length="79" mass="8336">MPILVTLSTTLRACVADYNPATGLTVEWDGPVNAGELAEKIGLPLREIKIVMRNGRHAGLEETIADGDRVGYFPAVGGG</sequence>
<dbReference type="InterPro" id="IPR027798">
    <property type="entry name" value="Ub_Mut7C"/>
</dbReference>
<accession>A0A212K9P6</accession>
<gene>
    <name evidence="2" type="ORF">KL86DPRO_40105</name>
</gene>
<evidence type="ECO:0000313" key="2">
    <source>
        <dbReference type="EMBL" id="SBW08459.1"/>
    </source>
</evidence>
<dbReference type="InterPro" id="IPR012675">
    <property type="entry name" value="Beta-grasp_dom_sf"/>
</dbReference>
<name>A0A212K9P6_9DELT</name>
<dbReference type="AlphaFoldDB" id="A0A212K9P6"/>
<reference evidence="2" key="1">
    <citation type="submission" date="2016-04" db="EMBL/GenBank/DDBJ databases">
        <authorList>
            <person name="Evans L.H."/>
            <person name="Alamgir A."/>
            <person name="Owens N."/>
            <person name="Weber N.D."/>
            <person name="Virtaneva K."/>
            <person name="Barbian K."/>
            <person name="Babar A."/>
            <person name="Rosenke K."/>
        </authorList>
    </citation>
    <scope>NUCLEOTIDE SEQUENCE</scope>
    <source>
        <strain evidence="2">86</strain>
    </source>
</reference>
<evidence type="ECO:0000259" key="1">
    <source>
        <dbReference type="Pfam" id="PF14451"/>
    </source>
</evidence>
<dbReference type="Pfam" id="PF14451">
    <property type="entry name" value="Ub-Mut7C"/>
    <property type="match status" value="1"/>
</dbReference>
<protein>
    <submittedName>
        <fullName evidence="2">ThiS family protein</fullName>
    </submittedName>
</protein>